<comment type="similarity">
    <text evidence="1">Belongs to the short-chain dehydrogenases/reductases (SDR) family.</text>
</comment>
<dbReference type="PRINTS" id="PR00081">
    <property type="entry name" value="GDHRDH"/>
</dbReference>
<dbReference type="Proteomes" id="UP000030651">
    <property type="component" value="Unassembled WGS sequence"/>
</dbReference>
<organism evidence="4 5">
    <name type="scientific">Pestalotiopsis fici (strain W106-1 / CGMCC3.15140)</name>
    <dbReference type="NCBI Taxonomy" id="1229662"/>
    <lineage>
        <taxon>Eukaryota</taxon>
        <taxon>Fungi</taxon>
        <taxon>Dikarya</taxon>
        <taxon>Ascomycota</taxon>
        <taxon>Pezizomycotina</taxon>
        <taxon>Sordariomycetes</taxon>
        <taxon>Xylariomycetidae</taxon>
        <taxon>Amphisphaeriales</taxon>
        <taxon>Sporocadaceae</taxon>
        <taxon>Pestalotiopsis</taxon>
    </lineage>
</organism>
<dbReference type="SMR" id="W3X4Y1"/>
<dbReference type="PANTHER" id="PTHR43477:SF1">
    <property type="entry name" value="DIHYDROANTICAPSIN 7-DEHYDROGENASE"/>
    <property type="match status" value="1"/>
</dbReference>
<dbReference type="OrthoDB" id="294295at2759"/>
<reference evidence="5" key="1">
    <citation type="journal article" date="2015" name="BMC Genomics">
        <title>Genomic and transcriptomic analysis of the endophytic fungus Pestalotiopsis fici reveals its lifestyle and high potential for synthesis of natural products.</title>
        <authorList>
            <person name="Wang X."/>
            <person name="Zhang X."/>
            <person name="Liu L."/>
            <person name="Xiang M."/>
            <person name="Wang W."/>
            <person name="Sun X."/>
            <person name="Che Y."/>
            <person name="Guo L."/>
            <person name="Liu G."/>
            <person name="Guo L."/>
            <person name="Wang C."/>
            <person name="Yin W.B."/>
            <person name="Stadler M."/>
            <person name="Zhang X."/>
            <person name="Liu X."/>
        </authorList>
    </citation>
    <scope>NUCLEOTIDE SEQUENCE [LARGE SCALE GENOMIC DNA]</scope>
    <source>
        <strain evidence="5">W106-1 / CGMCC3.15140</strain>
    </source>
</reference>
<dbReference type="InterPro" id="IPR057571">
    <property type="entry name" value="SDR_PhqE-like"/>
</dbReference>
<dbReference type="Gene3D" id="3.40.50.720">
    <property type="entry name" value="NAD(P)-binding Rossmann-like Domain"/>
    <property type="match status" value="2"/>
</dbReference>
<dbReference type="RefSeq" id="XP_007832843.1">
    <property type="nucleotide sequence ID" value="XM_007834652.1"/>
</dbReference>
<dbReference type="HOGENOM" id="CLU_010194_15_2_1"/>
<dbReference type="EMBL" id="KI912112">
    <property type="protein sequence ID" value="ETS81069.1"/>
    <property type="molecule type" value="Genomic_DNA"/>
</dbReference>
<dbReference type="KEGG" id="pfy:PFICI_06071"/>
<keyword evidence="3" id="KW-0560">Oxidoreductase</keyword>
<keyword evidence="5" id="KW-1185">Reference proteome</keyword>
<dbReference type="InterPro" id="IPR002347">
    <property type="entry name" value="SDR_fam"/>
</dbReference>
<evidence type="ECO:0000313" key="4">
    <source>
        <dbReference type="EMBL" id="ETS81069.1"/>
    </source>
</evidence>
<dbReference type="GeneID" id="19271084"/>
<keyword evidence="2" id="KW-0521">NADP</keyword>
<evidence type="ECO:0000313" key="5">
    <source>
        <dbReference type="Proteomes" id="UP000030651"/>
    </source>
</evidence>
<evidence type="ECO:0000256" key="1">
    <source>
        <dbReference type="ARBA" id="ARBA00006484"/>
    </source>
</evidence>
<sequence>MPDQQKYLNKLNGDHVLIIGGSSGIGHAIAEACLKHGCIVTISASSALSAKNAHKRLKESYPSAANRITSLACNLGSTSDIEANIAKLFQHVSKSGLLDHIIFTAGDQLAQMPIHDVTLSRIQHAGFGESSITLTSGVGSYKMGPEGAVAGAYAAGLHGMARALAVDLQPVRVNVVAPGPTDTPLWRMPEQQKTALIEMLRTKLATGEIGSTENVAETYLGVLKDWNCTGAVLNTNGGYLLL</sequence>
<gene>
    <name evidence="4" type="ORF">PFICI_06071</name>
</gene>
<name>W3X4Y1_PESFW</name>
<proteinExistence type="inferred from homology"/>
<dbReference type="AlphaFoldDB" id="W3X4Y1"/>
<dbReference type="InterPro" id="IPR036291">
    <property type="entry name" value="NAD(P)-bd_dom_sf"/>
</dbReference>
<dbReference type="SUPFAM" id="SSF51735">
    <property type="entry name" value="NAD(P)-binding Rossmann-fold domains"/>
    <property type="match status" value="1"/>
</dbReference>
<dbReference type="Pfam" id="PF23441">
    <property type="entry name" value="SDR"/>
    <property type="match status" value="2"/>
</dbReference>
<evidence type="ECO:0000256" key="3">
    <source>
        <dbReference type="ARBA" id="ARBA00023002"/>
    </source>
</evidence>
<dbReference type="PANTHER" id="PTHR43477">
    <property type="entry name" value="DIHYDROANTICAPSIN 7-DEHYDROGENASE"/>
    <property type="match status" value="1"/>
</dbReference>
<dbReference type="GO" id="GO:0016491">
    <property type="term" value="F:oxidoreductase activity"/>
    <property type="evidence" value="ECO:0007669"/>
    <property type="project" value="UniProtKB-KW"/>
</dbReference>
<accession>W3X4Y1</accession>
<dbReference type="eggNOG" id="KOG0725">
    <property type="taxonomic scope" value="Eukaryota"/>
</dbReference>
<dbReference type="InParanoid" id="W3X4Y1"/>
<dbReference type="InterPro" id="IPR051122">
    <property type="entry name" value="SDR_DHRS6-like"/>
</dbReference>
<dbReference type="CDD" id="cd05233">
    <property type="entry name" value="SDR_c"/>
    <property type="match status" value="1"/>
</dbReference>
<evidence type="ECO:0000256" key="2">
    <source>
        <dbReference type="ARBA" id="ARBA00022857"/>
    </source>
</evidence>
<protein>
    <submittedName>
        <fullName evidence="4">Uncharacterized protein</fullName>
    </submittedName>
</protein>
<dbReference type="OMA" id="HTVLYLM"/>